<dbReference type="EMBL" id="JAOPJF010000004">
    <property type="protein sequence ID" value="KAK1149353.1"/>
    <property type="molecule type" value="Genomic_DNA"/>
</dbReference>
<comment type="caution">
    <text evidence="1">The sequence shown here is derived from an EMBL/GenBank/DDBJ whole genome shotgun (WGS) entry which is preliminary data.</text>
</comment>
<dbReference type="Proteomes" id="UP001177260">
    <property type="component" value="Unassembled WGS sequence"/>
</dbReference>
<organism evidence="1 2">
    <name type="scientific">Aspergillus melleus</name>
    <dbReference type="NCBI Taxonomy" id="138277"/>
    <lineage>
        <taxon>Eukaryota</taxon>
        <taxon>Fungi</taxon>
        <taxon>Dikarya</taxon>
        <taxon>Ascomycota</taxon>
        <taxon>Pezizomycotina</taxon>
        <taxon>Eurotiomycetes</taxon>
        <taxon>Eurotiomycetidae</taxon>
        <taxon>Eurotiales</taxon>
        <taxon>Aspergillaceae</taxon>
        <taxon>Aspergillus</taxon>
        <taxon>Aspergillus subgen. Circumdati</taxon>
    </lineage>
</organism>
<reference evidence="1 2" key="1">
    <citation type="journal article" date="2023" name="ACS Omega">
        <title>Identification of the Neoaspergillic Acid Biosynthesis Gene Cluster by Establishing an In Vitro CRISPR-Ribonucleoprotein Genetic System in Aspergillus melleus.</title>
        <authorList>
            <person name="Yuan B."/>
            <person name="Grau M.F."/>
            <person name="Murata R.M."/>
            <person name="Torok T."/>
            <person name="Venkateswaran K."/>
            <person name="Stajich J.E."/>
            <person name="Wang C.C.C."/>
        </authorList>
    </citation>
    <scope>NUCLEOTIDE SEQUENCE [LARGE SCALE GENOMIC DNA]</scope>
    <source>
        <strain evidence="1 2">IMV 1140</strain>
    </source>
</reference>
<evidence type="ECO:0000313" key="2">
    <source>
        <dbReference type="Proteomes" id="UP001177260"/>
    </source>
</evidence>
<name>A0ACC3BF69_9EURO</name>
<gene>
    <name evidence="1" type="ORF">N8T08_006576</name>
</gene>
<keyword evidence="2" id="KW-1185">Reference proteome</keyword>
<sequence>MALSHPYLLHGLFAVSALHLSLPMTSQNPDREELIKAAEYHQSEAIRIFTPIIGNLTPSQYEATFTLSNLLVTLALTFPLVHNSVAGRIPDVLDELIRVFAFVRKMTQFYAYIIESVKDGEIAQLTSFEETRASLPDTIQSRVSALHELNITHILDPNAHLAFRDTIDRLASTLARMYSGQEIFSAGFLWMAQTPAQYFDRLQDRHPLSLVILAHYSIVLDHMNQYWWIQSWGRQVLEAIRSVLEPGWRVHISWPLEVVGI</sequence>
<protein>
    <submittedName>
        <fullName evidence="1">Uncharacterized protein</fullName>
    </submittedName>
</protein>
<proteinExistence type="predicted"/>
<evidence type="ECO:0000313" key="1">
    <source>
        <dbReference type="EMBL" id="KAK1149353.1"/>
    </source>
</evidence>
<accession>A0ACC3BF69</accession>